<dbReference type="EMBL" id="CP036339">
    <property type="protein sequence ID" value="QDT71560.1"/>
    <property type="molecule type" value="Genomic_DNA"/>
</dbReference>
<keyword evidence="3" id="KW-1185">Reference proteome</keyword>
<dbReference type="InterPro" id="IPR011659">
    <property type="entry name" value="WD40"/>
</dbReference>
<comment type="similarity">
    <text evidence="1">Belongs to the TolB family.</text>
</comment>
<dbReference type="Pfam" id="PF07676">
    <property type="entry name" value="PD40"/>
    <property type="match status" value="2"/>
</dbReference>
<dbReference type="InterPro" id="IPR011042">
    <property type="entry name" value="6-blade_b-propeller_TolB-like"/>
</dbReference>
<dbReference type="KEGG" id="llh:I41_07200"/>
<reference evidence="2 3" key="1">
    <citation type="submission" date="2019-02" db="EMBL/GenBank/DDBJ databases">
        <title>Deep-cultivation of Planctomycetes and their phenomic and genomic characterization uncovers novel biology.</title>
        <authorList>
            <person name="Wiegand S."/>
            <person name="Jogler M."/>
            <person name="Boedeker C."/>
            <person name="Pinto D."/>
            <person name="Vollmers J."/>
            <person name="Rivas-Marin E."/>
            <person name="Kohn T."/>
            <person name="Peeters S.H."/>
            <person name="Heuer A."/>
            <person name="Rast P."/>
            <person name="Oberbeckmann S."/>
            <person name="Bunk B."/>
            <person name="Jeske O."/>
            <person name="Meyerdierks A."/>
            <person name="Storesund J.E."/>
            <person name="Kallscheuer N."/>
            <person name="Luecker S."/>
            <person name="Lage O.M."/>
            <person name="Pohl T."/>
            <person name="Merkel B.J."/>
            <person name="Hornburger P."/>
            <person name="Mueller R.-W."/>
            <person name="Bruemmer F."/>
            <person name="Labrenz M."/>
            <person name="Spormann A.M."/>
            <person name="Op den Camp H."/>
            <person name="Overmann J."/>
            <person name="Amann R."/>
            <person name="Jetten M.S.M."/>
            <person name="Mascher T."/>
            <person name="Medema M.H."/>
            <person name="Devos D.P."/>
            <person name="Kaster A.-K."/>
            <person name="Ovreas L."/>
            <person name="Rohde M."/>
            <person name="Galperin M.Y."/>
            <person name="Jogler C."/>
        </authorList>
    </citation>
    <scope>NUCLEOTIDE SEQUENCE [LARGE SCALE GENOMIC DNA]</scope>
    <source>
        <strain evidence="2 3">I41</strain>
    </source>
</reference>
<organism evidence="2 3">
    <name type="scientific">Lacipirellula limnantheis</name>
    <dbReference type="NCBI Taxonomy" id="2528024"/>
    <lineage>
        <taxon>Bacteria</taxon>
        <taxon>Pseudomonadati</taxon>
        <taxon>Planctomycetota</taxon>
        <taxon>Planctomycetia</taxon>
        <taxon>Pirellulales</taxon>
        <taxon>Lacipirellulaceae</taxon>
        <taxon>Lacipirellula</taxon>
    </lineage>
</organism>
<dbReference type="Proteomes" id="UP000317909">
    <property type="component" value="Chromosome"/>
</dbReference>
<dbReference type="OrthoDB" id="269409at2"/>
<dbReference type="Gene3D" id="2.120.10.30">
    <property type="entry name" value="TolB, C-terminal domain"/>
    <property type="match status" value="3"/>
</dbReference>
<evidence type="ECO:0000313" key="3">
    <source>
        <dbReference type="Proteomes" id="UP000317909"/>
    </source>
</evidence>
<evidence type="ECO:0000256" key="1">
    <source>
        <dbReference type="ARBA" id="ARBA00009820"/>
    </source>
</evidence>
<dbReference type="PANTHER" id="PTHR36842">
    <property type="entry name" value="PROTEIN TOLB HOMOLOG"/>
    <property type="match status" value="1"/>
</dbReference>
<dbReference type="SUPFAM" id="SSF69304">
    <property type="entry name" value="Tricorn protease N-terminal domain"/>
    <property type="match status" value="1"/>
</dbReference>
<accession>A0A517TT58</accession>
<evidence type="ECO:0000313" key="2">
    <source>
        <dbReference type="EMBL" id="QDT71560.1"/>
    </source>
</evidence>
<name>A0A517TT58_9BACT</name>
<dbReference type="InterPro" id="IPR006311">
    <property type="entry name" value="TAT_signal"/>
</dbReference>
<dbReference type="AlphaFoldDB" id="A0A517TT58"/>
<proteinExistence type="inferred from homology"/>
<gene>
    <name evidence="2" type="ORF">I41_07200</name>
</gene>
<protein>
    <submittedName>
        <fullName evidence="2">Translocation protein TolB</fullName>
    </submittedName>
</protein>
<dbReference type="PROSITE" id="PS51318">
    <property type="entry name" value="TAT"/>
    <property type="match status" value="1"/>
</dbReference>
<dbReference type="PANTHER" id="PTHR36842:SF1">
    <property type="entry name" value="PROTEIN TOLB"/>
    <property type="match status" value="1"/>
</dbReference>
<sequence length="432" mass="47526">MPNASRRRFLSRIAAITAGCSATGLLQFAPLACPRCAGESPAADSAGSEQPLCDALLYTTQGRSARIEVAGARQQYFDFKVPGQATWQPGPIFPDGRRIVFLSMEPRRDGPGKAFDAYYTQTPTHLWLYDLPSGELTELCTQDRVAAFVTPALLIDDERMLIQVVRDGVGQIYNVKLDGSDAREFTQAGEGLPYGLSLSPDGRRVAFHLASPAGYQVWTSDLGGKNRHLIAADPAYLYFGTSWSPDGQSVLFVDCHFQDDPGHDWADVCVARVEGGPHRVLTTGQSMWFAATYGNADTRGGGSNLPSWTRDGKILYPRRRPNSKVAWEFQPQRPDTDHFNRDFKPELAQGGTEICRLDPLDGSCEVLIDNEPGIWDFRAAQSPDGRWVAFCRAATGEAPALWVFDAESGAARQLTRGWNDRGADHPKWLAVR</sequence>